<reference evidence="1 2" key="1">
    <citation type="journal article" date="2011" name="J. Gen. Appl. Microbiol.">
        <title>Draft genome sequencing of the enigmatic basidiomycete Mixia osmundae.</title>
        <authorList>
            <person name="Nishida H."/>
            <person name="Nagatsuka Y."/>
            <person name="Sugiyama J."/>
        </authorList>
    </citation>
    <scope>NUCLEOTIDE SEQUENCE [LARGE SCALE GENOMIC DNA]</scope>
    <source>
        <strain evidence="2">CBS 9802 / IAM 14324 / JCM 22182 / KY 12970</strain>
    </source>
</reference>
<dbReference type="Proteomes" id="UP000009131">
    <property type="component" value="Unassembled WGS sequence"/>
</dbReference>
<proteinExistence type="predicted"/>
<dbReference type="HOGENOM" id="CLU_2923139_0_0_1"/>
<keyword evidence="2" id="KW-1185">Reference proteome</keyword>
<dbReference type="InParanoid" id="G7EAX7"/>
<evidence type="ECO:0000313" key="1">
    <source>
        <dbReference type="EMBL" id="GAA99987.1"/>
    </source>
</evidence>
<gene>
    <name evidence="1" type="primary">Mo06690</name>
    <name evidence="1" type="ORF">E5Q_06690</name>
</gene>
<comment type="caution">
    <text evidence="1">The sequence shown here is derived from an EMBL/GenBank/DDBJ whole genome shotgun (WGS) entry which is preliminary data.</text>
</comment>
<dbReference type="AlphaFoldDB" id="G7EAX7"/>
<reference evidence="1 2" key="2">
    <citation type="journal article" date="2012" name="Open Biol.">
        <title>Characteristics of nucleosomes and linker DNA regions on the genome of the basidiomycete Mixia osmundae revealed by mono- and dinucleosome mapping.</title>
        <authorList>
            <person name="Nishida H."/>
            <person name="Kondo S."/>
            <person name="Matsumoto T."/>
            <person name="Suzuki Y."/>
            <person name="Yoshikawa H."/>
            <person name="Taylor T.D."/>
            <person name="Sugiyama J."/>
        </authorList>
    </citation>
    <scope>NUCLEOTIDE SEQUENCE [LARGE SCALE GENOMIC DNA]</scope>
    <source>
        <strain evidence="2">CBS 9802 / IAM 14324 / JCM 22182 / KY 12970</strain>
    </source>
</reference>
<accession>G7EAX7</accession>
<organism evidence="1 2">
    <name type="scientific">Mixia osmundae (strain CBS 9802 / IAM 14324 / JCM 22182 / KY 12970)</name>
    <dbReference type="NCBI Taxonomy" id="764103"/>
    <lineage>
        <taxon>Eukaryota</taxon>
        <taxon>Fungi</taxon>
        <taxon>Dikarya</taxon>
        <taxon>Basidiomycota</taxon>
        <taxon>Pucciniomycotina</taxon>
        <taxon>Mixiomycetes</taxon>
        <taxon>Mixiales</taxon>
        <taxon>Mixiaceae</taxon>
        <taxon>Mixia</taxon>
    </lineage>
</organism>
<name>G7EAX7_MIXOS</name>
<evidence type="ECO:0000313" key="2">
    <source>
        <dbReference type="Proteomes" id="UP000009131"/>
    </source>
</evidence>
<sequence>MYIAHEASTIYRCSLSIAFCCHNTRPVRIRTRLPQKVANVKEDLINIMRQPFPSPAAKSTT</sequence>
<protein>
    <submittedName>
        <fullName evidence="1">Uncharacterized protein</fullName>
    </submittedName>
</protein>
<dbReference type="EMBL" id="BABT02000252">
    <property type="protein sequence ID" value="GAA99987.1"/>
    <property type="molecule type" value="Genomic_DNA"/>
</dbReference>
<dbReference type="RefSeq" id="XP_014565602.1">
    <property type="nucleotide sequence ID" value="XM_014710116.1"/>
</dbReference>